<comment type="caution">
    <text evidence="5">The sequence shown here is derived from an EMBL/GenBank/DDBJ whole genome shotgun (WGS) entry which is preliminary data.</text>
</comment>
<evidence type="ECO:0000256" key="4">
    <source>
        <dbReference type="PIRNR" id="PIRNR006078"/>
    </source>
</evidence>
<dbReference type="EMBL" id="SRJC01000011">
    <property type="protein sequence ID" value="TGB00753.1"/>
    <property type="molecule type" value="Genomic_DNA"/>
</dbReference>
<dbReference type="Gene3D" id="3.90.1510.10">
    <property type="entry name" value="Glycerate kinase, domain 2"/>
    <property type="match status" value="1"/>
</dbReference>
<name>A0A4Z0GV43_9BACI</name>
<keyword evidence="3 4" id="KW-0418">Kinase</keyword>
<dbReference type="Pfam" id="PF02595">
    <property type="entry name" value="Gly_kinase"/>
    <property type="match status" value="1"/>
</dbReference>
<accession>A0A4Z0GV43</accession>
<evidence type="ECO:0000256" key="1">
    <source>
        <dbReference type="ARBA" id="ARBA00006284"/>
    </source>
</evidence>
<keyword evidence="2 4" id="KW-0808">Transferase</keyword>
<dbReference type="STRING" id="192814.GCA_900166575_00284"/>
<dbReference type="InterPro" id="IPR004381">
    <property type="entry name" value="Glycerate_kinase"/>
</dbReference>
<dbReference type="SUPFAM" id="SSF110738">
    <property type="entry name" value="Glycerate kinase I"/>
    <property type="match status" value="1"/>
</dbReference>
<dbReference type="GO" id="GO:0031388">
    <property type="term" value="P:organic acid phosphorylation"/>
    <property type="evidence" value="ECO:0007669"/>
    <property type="project" value="UniProtKB-UniRule"/>
</dbReference>
<dbReference type="PIRSF" id="PIRSF006078">
    <property type="entry name" value="GlxK"/>
    <property type="match status" value="1"/>
</dbReference>
<organism evidence="5 6">
    <name type="scientific">Halobacillus salinus</name>
    <dbReference type="NCBI Taxonomy" id="192814"/>
    <lineage>
        <taxon>Bacteria</taxon>
        <taxon>Bacillati</taxon>
        <taxon>Bacillota</taxon>
        <taxon>Bacilli</taxon>
        <taxon>Bacillales</taxon>
        <taxon>Bacillaceae</taxon>
        <taxon>Halobacillus</taxon>
    </lineage>
</organism>
<evidence type="ECO:0000313" key="5">
    <source>
        <dbReference type="EMBL" id="TGB00753.1"/>
    </source>
</evidence>
<dbReference type="AlphaFoldDB" id="A0A4Z0GV43"/>
<reference evidence="5 6" key="1">
    <citation type="journal article" date="2003" name="Int. J. Syst. Evol. Microbiol.">
        <title>Halobacillus salinus sp. nov., isolated from a salt lake on the coast of the East Sea in Korea.</title>
        <authorList>
            <person name="Yoon J.H."/>
            <person name="Kang K.H."/>
            <person name="Park Y.H."/>
        </authorList>
    </citation>
    <scope>NUCLEOTIDE SEQUENCE [LARGE SCALE GENOMIC DNA]</scope>
    <source>
        <strain evidence="5 6">HSL-3</strain>
    </source>
</reference>
<keyword evidence="6" id="KW-1185">Reference proteome</keyword>
<dbReference type="Proteomes" id="UP000297982">
    <property type="component" value="Unassembled WGS sequence"/>
</dbReference>
<evidence type="ECO:0000256" key="2">
    <source>
        <dbReference type="ARBA" id="ARBA00022679"/>
    </source>
</evidence>
<sequence length="383" mass="39891">MNVLIAPDSFKGSLSAEEVGQAAASGIDKADPSAKTTVVPMADGGEGSIDALRPVLTNEIPLTITGPSGKPVETSYAIIENDGTATAFIECARSTGLTLIEDSERDPFQLNSYGLGEQIRHAAEQGYRQITVSLGGSATTDGGTGMLQALGYRFFDKKDEMLSTGTNPLGHIASVDDSEKVSALDDCQITVACDVTNPFHGTNGAAHIYGPQKGATPDQVHELDHGLEQFADIIETKYGVDLQQIPGAGAAGGLGGALAGVLGATLEPGFDIIAELTGLEEKIKEADVVLTGEGSLDTQSSQGKVPMSVGKMAKAHGKPVIAIAGKVDADDFHSTLDAAFSIQRGPGSLEEALDPENARENITYTVEQIMRVFVGDGSRVREF</sequence>
<dbReference type="NCBIfam" id="TIGR00045">
    <property type="entry name" value="glycerate kinase"/>
    <property type="match status" value="1"/>
</dbReference>
<dbReference type="PANTHER" id="PTHR21599">
    <property type="entry name" value="GLYCERATE KINASE"/>
    <property type="match status" value="1"/>
</dbReference>
<dbReference type="InterPro" id="IPR036129">
    <property type="entry name" value="Glycerate_kinase_sf"/>
</dbReference>
<protein>
    <submittedName>
        <fullName evidence="5">Glycerate kinase</fullName>
    </submittedName>
</protein>
<comment type="similarity">
    <text evidence="1 4">Belongs to the glycerate kinase type-1 family.</text>
</comment>
<proteinExistence type="inferred from homology"/>
<evidence type="ECO:0000256" key="3">
    <source>
        <dbReference type="ARBA" id="ARBA00022777"/>
    </source>
</evidence>
<dbReference type="GO" id="GO:0008887">
    <property type="term" value="F:glycerate kinase activity"/>
    <property type="evidence" value="ECO:0007669"/>
    <property type="project" value="UniProtKB-UniRule"/>
</dbReference>
<gene>
    <name evidence="5" type="ORF">E4663_19245</name>
</gene>
<dbReference type="InterPro" id="IPR018197">
    <property type="entry name" value="Glycerate_kinase_RE-like"/>
</dbReference>
<dbReference type="Gene3D" id="3.40.50.10350">
    <property type="entry name" value="Glycerate kinase, domain 1"/>
    <property type="match status" value="1"/>
</dbReference>
<evidence type="ECO:0000313" key="6">
    <source>
        <dbReference type="Proteomes" id="UP000297982"/>
    </source>
</evidence>
<dbReference type="PANTHER" id="PTHR21599:SF0">
    <property type="entry name" value="GLYCERATE KINASE"/>
    <property type="match status" value="1"/>
</dbReference>
<dbReference type="InterPro" id="IPR018193">
    <property type="entry name" value="Glyc_kinase_flavodox-like_fold"/>
</dbReference>
<dbReference type="RefSeq" id="WP_135328798.1">
    <property type="nucleotide sequence ID" value="NZ_SRJC01000011.1"/>
</dbReference>